<dbReference type="InterPro" id="IPR007048">
    <property type="entry name" value="IraD/Gp25-like"/>
</dbReference>
<sequence>MSYLITLEDSIKRILLTPLGTRVMLPTFGSKLHTLIDKRADQTWKLLFISYVYEALKKWEPRAKIRKAIPNIDAVSGEVTISLELESADANQIQKLEIVYASA</sequence>
<dbReference type="EMBL" id="FAXN01000021">
    <property type="protein sequence ID" value="CUV65231.1"/>
    <property type="molecule type" value="Genomic_DNA"/>
</dbReference>
<accession>A0A0S4XLR8</accession>
<name>A0A0S4XLR8_9BACT</name>
<feature type="domain" description="IraD/Gp25-like" evidence="1">
    <location>
        <begin position="7"/>
        <end position="67"/>
    </location>
</feature>
<evidence type="ECO:0000313" key="2">
    <source>
        <dbReference type="EMBL" id="CUV65231.1"/>
    </source>
</evidence>
<reference evidence="2" key="1">
    <citation type="submission" date="2015-11" db="EMBL/GenBank/DDBJ databases">
        <authorList>
            <person name="Zhang Y."/>
            <person name="Guo Z."/>
        </authorList>
    </citation>
    <scope>NUCLEOTIDE SEQUENCE</scope>
    <source>
        <strain evidence="2">BN30871</strain>
    </source>
</reference>
<protein>
    <submittedName>
        <fullName evidence="2">Putative phage-related baseplate assembly protein (GPW-like)</fullName>
    </submittedName>
</protein>
<proteinExistence type="predicted"/>
<dbReference type="AlphaFoldDB" id="A0A0S4XLR8"/>
<evidence type="ECO:0000259" key="1">
    <source>
        <dbReference type="Pfam" id="PF04965"/>
    </source>
</evidence>
<dbReference type="Gene3D" id="3.10.450.40">
    <property type="match status" value="1"/>
</dbReference>
<dbReference type="SUPFAM" id="SSF160719">
    <property type="entry name" value="gpW/gp25-like"/>
    <property type="match status" value="1"/>
</dbReference>
<dbReference type="Pfam" id="PF04965">
    <property type="entry name" value="GPW_gp25"/>
    <property type="match status" value="1"/>
</dbReference>
<organism evidence="2">
    <name type="scientific">Sulfurovum sp. enrichment culture clone C5</name>
    <dbReference type="NCBI Taxonomy" id="497650"/>
    <lineage>
        <taxon>Bacteria</taxon>
        <taxon>Pseudomonadati</taxon>
        <taxon>Campylobacterota</taxon>
        <taxon>Epsilonproteobacteria</taxon>
        <taxon>Campylobacterales</taxon>
        <taxon>Sulfurovaceae</taxon>
        <taxon>Sulfurovum</taxon>
        <taxon>environmental samples</taxon>
    </lineage>
</organism>
<gene>
    <name evidence="2" type="ORF">BN3087_220048</name>
</gene>